<dbReference type="PANTHER" id="PTHR10977:SF3">
    <property type="entry name" value="DIPHOSPHOMEVALONATE DECARBOXYLASE"/>
    <property type="match status" value="1"/>
</dbReference>
<name>A0A0C3B439_PILCF</name>
<keyword evidence="3" id="KW-1185">Reference proteome</keyword>
<dbReference type="InterPro" id="IPR053859">
    <property type="entry name" value="MVD-like_N"/>
</dbReference>
<dbReference type="Gene3D" id="3.30.230.10">
    <property type="match status" value="1"/>
</dbReference>
<reference evidence="2 3" key="1">
    <citation type="submission" date="2014-04" db="EMBL/GenBank/DDBJ databases">
        <authorList>
            <consortium name="DOE Joint Genome Institute"/>
            <person name="Kuo A."/>
            <person name="Tarkka M."/>
            <person name="Buscot F."/>
            <person name="Kohler A."/>
            <person name="Nagy L.G."/>
            <person name="Floudas D."/>
            <person name="Copeland A."/>
            <person name="Barry K.W."/>
            <person name="Cichocki N."/>
            <person name="Veneault-Fourrey C."/>
            <person name="LaButti K."/>
            <person name="Lindquist E.A."/>
            <person name="Lipzen A."/>
            <person name="Lundell T."/>
            <person name="Morin E."/>
            <person name="Murat C."/>
            <person name="Sun H."/>
            <person name="Tunlid A."/>
            <person name="Henrissat B."/>
            <person name="Grigoriev I.V."/>
            <person name="Hibbett D.S."/>
            <person name="Martin F."/>
            <person name="Nordberg H.P."/>
            <person name="Cantor M.N."/>
            <person name="Hua S.X."/>
        </authorList>
    </citation>
    <scope>NUCLEOTIDE SEQUENCE [LARGE SCALE GENOMIC DNA]</scope>
    <source>
        <strain evidence="2 3">F 1598</strain>
    </source>
</reference>
<dbReference type="OrthoDB" id="10253702at2759"/>
<evidence type="ECO:0000313" key="2">
    <source>
        <dbReference type="EMBL" id="KIM80988.1"/>
    </source>
</evidence>
<dbReference type="AlphaFoldDB" id="A0A0C3B439"/>
<dbReference type="Proteomes" id="UP000054166">
    <property type="component" value="Unassembled WGS sequence"/>
</dbReference>
<dbReference type="InterPro" id="IPR020568">
    <property type="entry name" value="Ribosomal_Su5_D2-typ_SF"/>
</dbReference>
<reference evidence="3" key="2">
    <citation type="submission" date="2015-01" db="EMBL/GenBank/DDBJ databases">
        <title>Evolutionary Origins and Diversification of the Mycorrhizal Mutualists.</title>
        <authorList>
            <consortium name="DOE Joint Genome Institute"/>
            <consortium name="Mycorrhizal Genomics Consortium"/>
            <person name="Kohler A."/>
            <person name="Kuo A."/>
            <person name="Nagy L.G."/>
            <person name="Floudas D."/>
            <person name="Copeland A."/>
            <person name="Barry K.W."/>
            <person name="Cichocki N."/>
            <person name="Veneault-Fourrey C."/>
            <person name="LaButti K."/>
            <person name="Lindquist E.A."/>
            <person name="Lipzen A."/>
            <person name="Lundell T."/>
            <person name="Morin E."/>
            <person name="Murat C."/>
            <person name="Riley R."/>
            <person name="Ohm R."/>
            <person name="Sun H."/>
            <person name="Tunlid A."/>
            <person name="Henrissat B."/>
            <person name="Grigoriev I.V."/>
            <person name="Hibbett D.S."/>
            <person name="Martin F."/>
        </authorList>
    </citation>
    <scope>NUCLEOTIDE SEQUENCE [LARGE SCALE GENOMIC DNA]</scope>
    <source>
        <strain evidence="3">F 1598</strain>
    </source>
</reference>
<dbReference type="GO" id="GO:0005829">
    <property type="term" value="C:cytosol"/>
    <property type="evidence" value="ECO:0007669"/>
    <property type="project" value="TreeGrafter"/>
</dbReference>
<evidence type="ECO:0000313" key="3">
    <source>
        <dbReference type="Proteomes" id="UP000054166"/>
    </source>
</evidence>
<dbReference type="EMBL" id="KN833001">
    <property type="protein sequence ID" value="KIM80988.1"/>
    <property type="molecule type" value="Genomic_DNA"/>
</dbReference>
<protein>
    <recommendedName>
        <fullName evidence="1">Diphosphomevalonate decarboxylase-like N-terminal domain-containing protein</fullName>
    </recommendedName>
</protein>
<dbReference type="PANTHER" id="PTHR10977">
    <property type="entry name" value="DIPHOSPHOMEVALONATE DECARBOXYLASE"/>
    <property type="match status" value="1"/>
</dbReference>
<dbReference type="HOGENOM" id="CLU_040369_2_2_1"/>
<dbReference type="Pfam" id="PF22700">
    <property type="entry name" value="MVD-like_N"/>
    <property type="match status" value="1"/>
</dbReference>
<dbReference type="STRING" id="765440.A0A0C3B439"/>
<sequence>MTLWQATVSSPVNITCIKYWGKRDTNLNLPVNSSLSLSLNQGQFCTTTTGQANALFNKDRLWLNGKEQNINPGGRLDKCIWVMRALRKKYEDECNQPDKVSAWSIHVASYNNFPTAAGLASSAAGFAALTYCLATVYRLPM</sequence>
<gene>
    <name evidence="2" type="ORF">PILCRDRAFT_9035</name>
</gene>
<dbReference type="GO" id="GO:0004163">
    <property type="term" value="F:diphosphomevalonate decarboxylase activity"/>
    <property type="evidence" value="ECO:0007669"/>
    <property type="project" value="TreeGrafter"/>
</dbReference>
<dbReference type="GO" id="GO:0019287">
    <property type="term" value="P:isopentenyl diphosphate biosynthetic process, mevalonate pathway"/>
    <property type="evidence" value="ECO:0007669"/>
    <property type="project" value="TreeGrafter"/>
</dbReference>
<accession>A0A0C3B439</accession>
<dbReference type="InParanoid" id="A0A0C3B439"/>
<feature type="domain" description="Diphosphomevalonate decarboxylase-like N-terminal" evidence="1">
    <location>
        <begin position="11"/>
        <end position="140"/>
    </location>
</feature>
<evidence type="ECO:0000259" key="1">
    <source>
        <dbReference type="Pfam" id="PF22700"/>
    </source>
</evidence>
<dbReference type="InterPro" id="IPR014721">
    <property type="entry name" value="Ribsml_uS5_D2-typ_fold_subgr"/>
</dbReference>
<proteinExistence type="predicted"/>
<dbReference type="SUPFAM" id="SSF54211">
    <property type="entry name" value="Ribosomal protein S5 domain 2-like"/>
    <property type="match status" value="1"/>
</dbReference>
<organism evidence="2 3">
    <name type="scientific">Piloderma croceum (strain F 1598)</name>
    <dbReference type="NCBI Taxonomy" id="765440"/>
    <lineage>
        <taxon>Eukaryota</taxon>
        <taxon>Fungi</taxon>
        <taxon>Dikarya</taxon>
        <taxon>Basidiomycota</taxon>
        <taxon>Agaricomycotina</taxon>
        <taxon>Agaricomycetes</taxon>
        <taxon>Agaricomycetidae</taxon>
        <taxon>Atheliales</taxon>
        <taxon>Atheliaceae</taxon>
        <taxon>Piloderma</taxon>
    </lineage>
</organism>